<sequence length="129" mass="14783">MSHGVDKAVEESATRLKTVLEHQITSSDSIEPLFDTLNDDINNGSRMIRFDTVDRAMSELVMPQLAPVEQQEIANEEDTDQITNLEFDSNDFLVDDDDQLWAYQFPPFSPGNFMFLDDMSEFDYNPSHV</sequence>
<dbReference type="EMBL" id="JAAMPC010000005">
    <property type="protein sequence ID" value="KAG2313691.1"/>
    <property type="molecule type" value="Genomic_DNA"/>
</dbReference>
<accession>A0A8X7VLX4</accession>
<keyword evidence="2" id="KW-1185">Reference proteome</keyword>
<dbReference type="Proteomes" id="UP000886595">
    <property type="component" value="Unassembled WGS sequence"/>
</dbReference>
<evidence type="ECO:0000313" key="1">
    <source>
        <dbReference type="EMBL" id="KAG2313691.1"/>
    </source>
</evidence>
<comment type="caution">
    <text evidence="1">The sequence shown here is derived from an EMBL/GenBank/DDBJ whole genome shotgun (WGS) entry which is preliminary data.</text>
</comment>
<organism evidence="1 2">
    <name type="scientific">Brassica carinata</name>
    <name type="common">Ethiopian mustard</name>
    <name type="synonym">Abyssinian cabbage</name>
    <dbReference type="NCBI Taxonomy" id="52824"/>
    <lineage>
        <taxon>Eukaryota</taxon>
        <taxon>Viridiplantae</taxon>
        <taxon>Streptophyta</taxon>
        <taxon>Embryophyta</taxon>
        <taxon>Tracheophyta</taxon>
        <taxon>Spermatophyta</taxon>
        <taxon>Magnoliopsida</taxon>
        <taxon>eudicotyledons</taxon>
        <taxon>Gunneridae</taxon>
        <taxon>Pentapetalae</taxon>
        <taxon>rosids</taxon>
        <taxon>malvids</taxon>
        <taxon>Brassicales</taxon>
        <taxon>Brassicaceae</taxon>
        <taxon>Brassiceae</taxon>
        <taxon>Brassica</taxon>
    </lineage>
</organism>
<name>A0A8X7VLX4_BRACI</name>
<evidence type="ECO:0000313" key="2">
    <source>
        <dbReference type="Proteomes" id="UP000886595"/>
    </source>
</evidence>
<gene>
    <name evidence="1" type="ORF">Bca52824_025248</name>
</gene>
<proteinExistence type="predicted"/>
<dbReference type="AlphaFoldDB" id="A0A8X7VLX4"/>
<protein>
    <submittedName>
        <fullName evidence="1">Uncharacterized protein</fullName>
    </submittedName>
</protein>
<reference evidence="1 2" key="1">
    <citation type="submission" date="2020-02" db="EMBL/GenBank/DDBJ databases">
        <authorList>
            <person name="Ma Q."/>
            <person name="Huang Y."/>
            <person name="Song X."/>
            <person name="Pei D."/>
        </authorList>
    </citation>
    <scope>NUCLEOTIDE SEQUENCE [LARGE SCALE GENOMIC DNA]</scope>
    <source>
        <strain evidence="1">Sxm20200214</strain>
        <tissue evidence="1">Leaf</tissue>
    </source>
</reference>